<dbReference type="InterPro" id="IPR038694">
    <property type="entry name" value="DUF427_sf"/>
</dbReference>
<comment type="caution">
    <text evidence="2">The sequence shown here is derived from an EMBL/GenBank/DDBJ whole genome shotgun (WGS) entry which is preliminary data.</text>
</comment>
<dbReference type="PANTHER" id="PTHR34310">
    <property type="entry name" value="DUF427 DOMAIN PROTEIN (AFU_ORTHOLOGUE AFUA_3G02220)"/>
    <property type="match status" value="1"/>
</dbReference>
<dbReference type="RefSeq" id="XP_018996793.1">
    <property type="nucleotide sequence ID" value="XM_019134366.1"/>
</dbReference>
<protein>
    <recommendedName>
        <fullName evidence="1">DUF427 domain-containing protein</fullName>
    </recommendedName>
</protein>
<dbReference type="AlphaFoldDB" id="A0A1E3I2C9"/>
<proteinExistence type="predicted"/>
<organism evidence="2 3">
    <name type="scientific">Cryptococcus amylolentus CBS 6039</name>
    <dbReference type="NCBI Taxonomy" id="1295533"/>
    <lineage>
        <taxon>Eukaryota</taxon>
        <taxon>Fungi</taxon>
        <taxon>Dikarya</taxon>
        <taxon>Basidiomycota</taxon>
        <taxon>Agaricomycotina</taxon>
        <taxon>Tremellomycetes</taxon>
        <taxon>Tremellales</taxon>
        <taxon>Cryptococcaceae</taxon>
        <taxon>Cryptococcus</taxon>
    </lineage>
</organism>
<evidence type="ECO:0000259" key="1">
    <source>
        <dbReference type="Pfam" id="PF04248"/>
    </source>
</evidence>
<keyword evidence="3" id="KW-1185">Reference proteome</keyword>
<dbReference type="Proteomes" id="UP000094065">
    <property type="component" value="Unassembled WGS sequence"/>
</dbReference>
<sequence length="109" mass="12192">MSADQQLAVFLGDKILAQAHVSDLTHVEGNWYFPDHALVDRGRYTQSETTTHCPWKGDAGYYNYKSDDGEIKDIAWFYPTPKNGAEEVEGRVAFYIGKVPGLRTGDPPV</sequence>
<dbReference type="PANTHER" id="PTHR34310:SF5">
    <property type="entry name" value="DUF427 DOMAIN PROTEIN (AFU_ORTHOLOGUE AFUA_3G02220)"/>
    <property type="match status" value="1"/>
</dbReference>
<dbReference type="Gene3D" id="2.170.150.40">
    <property type="entry name" value="Domain of unknown function (DUF427)"/>
    <property type="match status" value="1"/>
</dbReference>
<dbReference type="GeneID" id="30152375"/>
<dbReference type="OrthoDB" id="18996at2759"/>
<evidence type="ECO:0000313" key="3">
    <source>
        <dbReference type="Proteomes" id="UP000094065"/>
    </source>
</evidence>
<gene>
    <name evidence="2" type="ORF">L202_01066</name>
</gene>
<name>A0A1E3I2C9_9TREE</name>
<reference evidence="2 3" key="1">
    <citation type="submission" date="2016-06" db="EMBL/GenBank/DDBJ databases">
        <title>Evolution of pathogenesis and genome organization in the Tremellales.</title>
        <authorList>
            <person name="Cuomo C."/>
            <person name="Litvintseva A."/>
            <person name="Heitman J."/>
            <person name="Chen Y."/>
            <person name="Sun S."/>
            <person name="Springer D."/>
            <person name="Dromer F."/>
            <person name="Young S."/>
            <person name="Zeng Q."/>
            <person name="Chapman S."/>
            <person name="Gujja S."/>
            <person name="Saif S."/>
            <person name="Birren B."/>
        </authorList>
    </citation>
    <scope>NUCLEOTIDE SEQUENCE [LARGE SCALE GENOMIC DNA]</scope>
    <source>
        <strain evidence="2 3">CBS 6039</strain>
    </source>
</reference>
<dbReference type="Pfam" id="PF04248">
    <property type="entry name" value="NTP_transf_9"/>
    <property type="match status" value="1"/>
</dbReference>
<dbReference type="EMBL" id="AWGJ01000002">
    <property type="protein sequence ID" value="ODN82793.1"/>
    <property type="molecule type" value="Genomic_DNA"/>
</dbReference>
<feature type="domain" description="DUF427" evidence="1">
    <location>
        <begin position="9"/>
        <end position="95"/>
    </location>
</feature>
<dbReference type="InterPro" id="IPR007361">
    <property type="entry name" value="DUF427"/>
</dbReference>
<evidence type="ECO:0000313" key="2">
    <source>
        <dbReference type="EMBL" id="ODN82793.1"/>
    </source>
</evidence>
<accession>A0A1E3I2C9</accession>